<proteinExistence type="predicted"/>
<gene>
    <name evidence="1" type="ORF">HX882_06915</name>
</gene>
<dbReference type="Proteomes" id="UP000539985">
    <property type="component" value="Unassembled WGS sequence"/>
</dbReference>
<dbReference type="EMBL" id="JACAQB010000004">
    <property type="protein sequence ID" value="NWB95618.1"/>
    <property type="molecule type" value="Genomic_DNA"/>
</dbReference>
<protein>
    <submittedName>
        <fullName evidence="1">DUF3203 family protein</fullName>
    </submittedName>
</protein>
<dbReference type="SUPFAM" id="SSF141447">
    <property type="entry name" value="PA2021-like"/>
    <property type="match status" value="1"/>
</dbReference>
<accession>A0A7Y7X960</accession>
<sequence length="81" mass="8482">MPVHIEASNQTCALEQGDIRLHGPASAVRLSTDDGKSMSRAELNGQFIWITEAEADALTVAGAGAVDGRHHVKVSDGDSVI</sequence>
<name>A0A7Y7X960_9PSED</name>
<dbReference type="InterPro" id="IPR021564">
    <property type="entry name" value="DUF3203"/>
</dbReference>
<evidence type="ECO:0000313" key="1">
    <source>
        <dbReference type="EMBL" id="NWB95618.1"/>
    </source>
</evidence>
<dbReference type="Pfam" id="PF11462">
    <property type="entry name" value="DUF3203"/>
    <property type="match status" value="1"/>
</dbReference>
<comment type="caution">
    <text evidence="1">The sequence shown here is derived from an EMBL/GenBank/DDBJ whole genome shotgun (WGS) entry which is preliminary data.</text>
</comment>
<reference evidence="1 2" key="1">
    <citation type="submission" date="2020-04" db="EMBL/GenBank/DDBJ databases">
        <title>Molecular characterization of pseudomonads from Agaricus bisporus reveal novel blotch 2 pathogens in Western Europe.</title>
        <authorList>
            <person name="Taparia T."/>
            <person name="Krijger M."/>
            <person name="Haynes E."/>
            <person name="Elpinstone J.G."/>
            <person name="Noble R."/>
            <person name="Van Der Wolf J."/>
        </authorList>
    </citation>
    <scope>NUCLEOTIDE SEQUENCE [LARGE SCALE GENOMIC DNA]</scope>
    <source>
        <strain evidence="1 2">H7001</strain>
    </source>
</reference>
<dbReference type="Gene3D" id="3.40.1170.40">
    <property type="entry name" value="Protein of unknown function DUF3203"/>
    <property type="match status" value="1"/>
</dbReference>
<organism evidence="1 2">
    <name type="scientific">Pseudomonas gingeri</name>
    <dbReference type="NCBI Taxonomy" id="117681"/>
    <lineage>
        <taxon>Bacteria</taxon>
        <taxon>Pseudomonadati</taxon>
        <taxon>Pseudomonadota</taxon>
        <taxon>Gammaproteobacteria</taxon>
        <taxon>Pseudomonadales</taxon>
        <taxon>Pseudomonadaceae</taxon>
        <taxon>Pseudomonas</taxon>
    </lineage>
</organism>
<evidence type="ECO:0000313" key="2">
    <source>
        <dbReference type="Proteomes" id="UP000539985"/>
    </source>
</evidence>
<dbReference type="AlphaFoldDB" id="A0A7Y7X960"/>
<dbReference type="RefSeq" id="WP_177100803.1">
    <property type="nucleotide sequence ID" value="NZ_JACAQB010000004.1"/>
</dbReference>
<dbReference type="InterPro" id="IPR038079">
    <property type="entry name" value="PA2021-like_sf"/>
</dbReference>